<dbReference type="EMBL" id="JAUJFI010000002">
    <property type="protein sequence ID" value="MDQ2101326.1"/>
    <property type="molecule type" value="Genomic_DNA"/>
</dbReference>
<dbReference type="Proteomes" id="UP001227317">
    <property type="component" value="Unassembled WGS sequence"/>
</dbReference>
<gene>
    <name evidence="2" type="ORF">QSG27_01290</name>
</gene>
<evidence type="ECO:0000313" key="2">
    <source>
        <dbReference type="EMBL" id="MDQ2101326.1"/>
    </source>
</evidence>
<dbReference type="SUPFAM" id="SSF52540">
    <property type="entry name" value="P-loop containing nucleoside triphosphate hydrolases"/>
    <property type="match status" value="1"/>
</dbReference>
<evidence type="ECO:0000313" key="3">
    <source>
        <dbReference type="Proteomes" id="UP001227317"/>
    </source>
</evidence>
<feature type="compositionally biased region" description="Low complexity" evidence="1">
    <location>
        <begin position="150"/>
        <end position="159"/>
    </location>
</feature>
<keyword evidence="3" id="KW-1185">Reference proteome</keyword>
<evidence type="ECO:0000256" key="1">
    <source>
        <dbReference type="SAM" id="MobiDB-lite"/>
    </source>
</evidence>
<reference evidence="2 3" key="1">
    <citation type="submission" date="2023-06" db="EMBL/GenBank/DDBJ databases">
        <title>Azospirillum isscasensis sp.nov, a bacterium isolated from rhizosphere soil of rice.</title>
        <authorList>
            <person name="Wang H."/>
        </authorList>
    </citation>
    <scope>NUCLEOTIDE SEQUENCE [LARGE SCALE GENOMIC DNA]</scope>
    <source>
        <strain evidence="2 3">C340-1</strain>
    </source>
</reference>
<sequence length="474" mass="51317">MQAVRESYADIGLMRERGLSWAEISDVLAKLGVTARDNQPISPVTLRSAFFLVGNEGRGEAAGEAAGGEESGSATPRETLDAVHRAALAAGRRDAAAEDTVGGDTVAEDTAAGDVAAEPEKPAEPEVIADLPGDQPEAAAEPEPEPEPVPETASRTAAPPEEPASPLERRHAQAPISPAPISPAPVIHAPTTQDSTTNRLWKGDRMLGTIFVLNDRGGVGKTLLSHHLMATAMLEGLQLKVVEYEVNERLNRLFGPEVVEHRRITQDFMNMMGSGDGFYEFWDQIGPELQRGGRLYDFGGNISQWFFNWAEVSGFDYYVGEGERLTFMVPVTVDLASLSTGMNTLERIATIAPKAKRVLVENGVSGPFSQLEDSQYARRKAEMVEREGVEVISMAPCTAPAWARLTGHRIDDVARMTREDLVKLGMTPPVASRSLIIIHEWLRTMRQALSPYLRDAFNQSAAPVGKAGARQGAL</sequence>
<dbReference type="RefSeq" id="WP_306703322.1">
    <property type="nucleotide sequence ID" value="NZ_JAUJFI010000002.1"/>
</dbReference>
<feature type="region of interest" description="Disordered" evidence="1">
    <location>
        <begin position="111"/>
        <end position="199"/>
    </location>
</feature>
<feature type="region of interest" description="Disordered" evidence="1">
    <location>
        <begin position="59"/>
        <end position="80"/>
    </location>
</feature>
<comment type="caution">
    <text evidence="2">The sequence shown here is derived from an EMBL/GenBank/DDBJ whole genome shotgun (WGS) entry which is preliminary data.</text>
</comment>
<name>A0ABU0WAW2_9PROT</name>
<protein>
    <submittedName>
        <fullName evidence="2">Uncharacterized protein</fullName>
    </submittedName>
</protein>
<dbReference type="InterPro" id="IPR027417">
    <property type="entry name" value="P-loop_NTPase"/>
</dbReference>
<accession>A0ABU0WAW2</accession>
<organism evidence="2 3">
    <name type="scientific">Azospirillum isscasi</name>
    <dbReference type="NCBI Taxonomy" id="3053926"/>
    <lineage>
        <taxon>Bacteria</taxon>
        <taxon>Pseudomonadati</taxon>
        <taxon>Pseudomonadota</taxon>
        <taxon>Alphaproteobacteria</taxon>
        <taxon>Rhodospirillales</taxon>
        <taxon>Azospirillaceae</taxon>
        <taxon>Azospirillum</taxon>
    </lineage>
</organism>
<proteinExistence type="predicted"/>